<dbReference type="AlphaFoldDB" id="A0A415BQH4"/>
<dbReference type="Proteomes" id="UP000285777">
    <property type="component" value="Unassembled WGS sequence"/>
</dbReference>
<keyword evidence="1" id="KW-0472">Membrane</keyword>
<feature type="transmembrane region" description="Helical" evidence="1">
    <location>
        <begin position="27"/>
        <end position="50"/>
    </location>
</feature>
<sequence>MIMDNVTGMSIQEYAAMRELECEHKKGWGATAAIWVIAAVIVIAFFVYSWHNNCNEKVQFAVGLANLTGRVNCMEPDVRWAGQQLYAANGAISATVQGVGDMKANFGEQLFQLNKEVFYNDGCGCGRGRNGGCGGCGNREFRQTSTYNLASTNVTVDETCRN</sequence>
<accession>A0A415BQH4</accession>
<keyword evidence="1" id="KW-0812">Transmembrane</keyword>
<reference evidence="2 3" key="1">
    <citation type="submission" date="2018-08" db="EMBL/GenBank/DDBJ databases">
        <title>A genome reference for cultivated species of the human gut microbiota.</title>
        <authorList>
            <person name="Zou Y."/>
            <person name="Xue W."/>
            <person name="Luo G."/>
        </authorList>
    </citation>
    <scope>NUCLEOTIDE SEQUENCE [LARGE SCALE GENOMIC DNA]</scope>
    <source>
        <strain evidence="2 3">AM13-21</strain>
    </source>
</reference>
<organism evidence="2 3">
    <name type="scientific">Phocaeicola vulgatus</name>
    <name type="common">Bacteroides vulgatus</name>
    <dbReference type="NCBI Taxonomy" id="821"/>
    <lineage>
        <taxon>Bacteria</taxon>
        <taxon>Pseudomonadati</taxon>
        <taxon>Bacteroidota</taxon>
        <taxon>Bacteroidia</taxon>
        <taxon>Bacteroidales</taxon>
        <taxon>Bacteroidaceae</taxon>
        <taxon>Phocaeicola</taxon>
    </lineage>
</organism>
<evidence type="ECO:0008006" key="4">
    <source>
        <dbReference type="Google" id="ProtNLM"/>
    </source>
</evidence>
<evidence type="ECO:0000313" key="3">
    <source>
        <dbReference type="Proteomes" id="UP000285777"/>
    </source>
</evidence>
<protein>
    <recommendedName>
        <fullName evidence="4">Transmembrane protein</fullName>
    </recommendedName>
</protein>
<name>A0A415BQH4_PHOVU</name>
<comment type="caution">
    <text evidence="2">The sequence shown here is derived from an EMBL/GenBank/DDBJ whole genome shotgun (WGS) entry which is preliminary data.</text>
</comment>
<keyword evidence="1" id="KW-1133">Transmembrane helix</keyword>
<gene>
    <name evidence="2" type="ORF">DW150_13320</name>
</gene>
<evidence type="ECO:0000313" key="2">
    <source>
        <dbReference type="EMBL" id="RHI89410.1"/>
    </source>
</evidence>
<proteinExistence type="predicted"/>
<dbReference type="EMBL" id="QRLF01000021">
    <property type="protein sequence ID" value="RHI89410.1"/>
    <property type="molecule type" value="Genomic_DNA"/>
</dbReference>
<evidence type="ECO:0000256" key="1">
    <source>
        <dbReference type="SAM" id="Phobius"/>
    </source>
</evidence>